<organism evidence="1 2">
    <name type="scientific">Penicillium hetheringtonii</name>
    <dbReference type="NCBI Taxonomy" id="911720"/>
    <lineage>
        <taxon>Eukaryota</taxon>
        <taxon>Fungi</taxon>
        <taxon>Dikarya</taxon>
        <taxon>Ascomycota</taxon>
        <taxon>Pezizomycotina</taxon>
        <taxon>Eurotiomycetes</taxon>
        <taxon>Eurotiomycetidae</taxon>
        <taxon>Eurotiales</taxon>
        <taxon>Aspergillaceae</taxon>
        <taxon>Penicillium</taxon>
    </lineage>
</organism>
<dbReference type="InterPro" id="IPR008949">
    <property type="entry name" value="Isoprenoid_synthase_dom_sf"/>
</dbReference>
<keyword evidence="2" id="KW-1185">Reference proteome</keyword>
<comment type="caution">
    <text evidence="1">The sequence shown here is derived from an EMBL/GenBank/DDBJ whole genome shotgun (WGS) entry which is preliminary data.</text>
</comment>
<accession>A0AAD6E2Z0</accession>
<name>A0AAD6E2Z0_9EURO</name>
<dbReference type="Gene3D" id="1.10.600.10">
    <property type="entry name" value="Farnesyl Diphosphate Synthase"/>
    <property type="match status" value="1"/>
</dbReference>
<dbReference type="SUPFAM" id="SSF48576">
    <property type="entry name" value="Terpenoid synthases"/>
    <property type="match status" value="1"/>
</dbReference>
<dbReference type="AlphaFoldDB" id="A0AAD6E2Z0"/>
<protein>
    <submittedName>
        <fullName evidence="1">Uncharacterized protein</fullName>
    </submittedName>
</protein>
<dbReference type="EMBL" id="JAQJAC010000001">
    <property type="protein sequence ID" value="KAJ5599764.1"/>
    <property type="molecule type" value="Genomic_DNA"/>
</dbReference>
<evidence type="ECO:0000313" key="1">
    <source>
        <dbReference type="EMBL" id="KAJ5599764.1"/>
    </source>
</evidence>
<evidence type="ECO:0000313" key="2">
    <source>
        <dbReference type="Proteomes" id="UP001216150"/>
    </source>
</evidence>
<gene>
    <name evidence="1" type="ORF">N7450_000831</name>
</gene>
<dbReference type="Pfam" id="PF19086">
    <property type="entry name" value="Terpene_syn_C_2"/>
    <property type="match status" value="1"/>
</dbReference>
<reference evidence="1 2" key="1">
    <citation type="journal article" date="2023" name="IMA Fungus">
        <title>Comparative genomic study of the Penicillium genus elucidates a diverse pangenome and 15 lateral gene transfer events.</title>
        <authorList>
            <person name="Petersen C."/>
            <person name="Sorensen T."/>
            <person name="Nielsen M.R."/>
            <person name="Sondergaard T.E."/>
            <person name="Sorensen J.L."/>
            <person name="Fitzpatrick D.A."/>
            <person name="Frisvad J.C."/>
            <person name="Nielsen K.L."/>
        </authorList>
    </citation>
    <scope>NUCLEOTIDE SEQUENCE [LARGE SCALE GENOMIC DNA]</scope>
    <source>
        <strain evidence="1 2">IBT 29057</strain>
    </source>
</reference>
<dbReference type="Proteomes" id="UP001216150">
    <property type="component" value="Unassembled WGS sequence"/>
</dbReference>
<proteinExistence type="predicted"/>
<sequence>MSPFPNLSIWRNLIRDSSALLTPLKQVNTTKQDIISCRITAFYRSYGTVHNESKLWPADLSTSRLELKSHPLGWEAIQKRVEPYFVQNWDFEHDHERKGLMKIGLSRAFDVFFPLVLDDRVDATGRLHYLILLIDDQMVKMNASEMLQYRDRVMDIARGNVSPNREICLEWMLYDTLDSMRKIDESLTSDVVEGFCALIQGQTAEHRLTVKHLGPYLEFREIDVGRPFYTALIRFGANLNLTAVELEQTAILESHASRFFGIFNDVYSWDREWKNHCENKTDGSYPFSAVFTLAQETGLSYPACQRMMLVYCRELEIAFKQASEDLRNKTDGTLRPEMVKYIKGLEYFMSGVESWTKWSPRYRI</sequence>